<dbReference type="SUPFAM" id="SSF48008">
    <property type="entry name" value="GntR ligand-binding domain-like"/>
    <property type="match status" value="1"/>
</dbReference>
<dbReference type="SMART" id="SM00345">
    <property type="entry name" value="HTH_GNTR"/>
    <property type="match status" value="1"/>
</dbReference>
<dbReference type="InterPro" id="IPR011711">
    <property type="entry name" value="GntR_C"/>
</dbReference>
<dbReference type="Pfam" id="PF07729">
    <property type="entry name" value="FCD"/>
    <property type="match status" value="1"/>
</dbReference>
<gene>
    <name evidence="5" type="ORF">AUC70_06075</name>
</gene>
<dbReference type="RefSeq" id="WP_069444546.1">
    <property type="nucleotide sequence ID" value="NZ_LPWE01000011.1"/>
</dbReference>
<organism evidence="5 6">
    <name type="scientific">Methyloceanibacter stevinii</name>
    <dbReference type="NCBI Taxonomy" id="1774970"/>
    <lineage>
        <taxon>Bacteria</taxon>
        <taxon>Pseudomonadati</taxon>
        <taxon>Pseudomonadota</taxon>
        <taxon>Alphaproteobacteria</taxon>
        <taxon>Hyphomicrobiales</taxon>
        <taxon>Hyphomicrobiaceae</taxon>
        <taxon>Methyloceanibacter</taxon>
    </lineage>
</organism>
<feature type="domain" description="HTH gntR-type" evidence="4">
    <location>
        <begin position="8"/>
        <end position="75"/>
    </location>
</feature>
<proteinExistence type="predicted"/>
<dbReference type="PANTHER" id="PTHR43537">
    <property type="entry name" value="TRANSCRIPTIONAL REGULATOR, GNTR FAMILY"/>
    <property type="match status" value="1"/>
</dbReference>
<evidence type="ECO:0000256" key="3">
    <source>
        <dbReference type="ARBA" id="ARBA00023163"/>
    </source>
</evidence>
<keyword evidence="6" id="KW-1185">Reference proteome</keyword>
<dbReference type="PROSITE" id="PS50949">
    <property type="entry name" value="HTH_GNTR"/>
    <property type="match status" value="1"/>
</dbReference>
<dbReference type="STRING" id="1774970.AUC70_06075"/>
<dbReference type="PANTHER" id="PTHR43537:SF45">
    <property type="entry name" value="GNTR FAMILY REGULATORY PROTEIN"/>
    <property type="match status" value="1"/>
</dbReference>
<dbReference type="InterPro" id="IPR036390">
    <property type="entry name" value="WH_DNA-bd_sf"/>
</dbReference>
<evidence type="ECO:0000256" key="1">
    <source>
        <dbReference type="ARBA" id="ARBA00023015"/>
    </source>
</evidence>
<evidence type="ECO:0000313" key="5">
    <source>
        <dbReference type="EMBL" id="ODR95255.1"/>
    </source>
</evidence>
<dbReference type="InterPro" id="IPR036388">
    <property type="entry name" value="WH-like_DNA-bd_sf"/>
</dbReference>
<protein>
    <submittedName>
        <fullName evidence="5">GntR family transcriptional regulator</fullName>
    </submittedName>
</protein>
<sequence>MQGLEPAKTLVDQAYEVILNALCDGTFQPGERLTQEEIASRLNVSRQPVTHALNVLKSQGFLVQAGRRGLKVTSVDLDFLEAIYQLRSVVEPLAVKLATPKMTEKDIQEGQALVERGRAVAKSGDSKAVQQADMDFHSFIYRLSGNPLIADTMKLHWNHLRRGMGRVLNSGPATGIWNEHGRVLDAMSRGEADEAAELMRKHLVDAYERVCRSGAPEPA</sequence>
<dbReference type="SUPFAM" id="SSF46785">
    <property type="entry name" value="Winged helix' DNA-binding domain"/>
    <property type="match status" value="1"/>
</dbReference>
<dbReference type="SMART" id="SM00895">
    <property type="entry name" value="FCD"/>
    <property type="match status" value="1"/>
</dbReference>
<dbReference type="EMBL" id="LPWE01000011">
    <property type="protein sequence ID" value="ODR95255.1"/>
    <property type="molecule type" value="Genomic_DNA"/>
</dbReference>
<evidence type="ECO:0000259" key="4">
    <source>
        <dbReference type="PROSITE" id="PS50949"/>
    </source>
</evidence>
<keyword evidence="1" id="KW-0805">Transcription regulation</keyword>
<dbReference type="Gene3D" id="1.10.10.10">
    <property type="entry name" value="Winged helix-like DNA-binding domain superfamily/Winged helix DNA-binding domain"/>
    <property type="match status" value="1"/>
</dbReference>
<comment type="caution">
    <text evidence="5">The sequence shown here is derived from an EMBL/GenBank/DDBJ whole genome shotgun (WGS) entry which is preliminary data.</text>
</comment>
<dbReference type="Pfam" id="PF00392">
    <property type="entry name" value="GntR"/>
    <property type="match status" value="1"/>
</dbReference>
<accession>A0A1E3VNY9</accession>
<name>A0A1E3VNY9_9HYPH</name>
<dbReference type="InterPro" id="IPR000524">
    <property type="entry name" value="Tscrpt_reg_HTH_GntR"/>
</dbReference>
<dbReference type="Gene3D" id="1.20.120.530">
    <property type="entry name" value="GntR ligand-binding domain-like"/>
    <property type="match status" value="1"/>
</dbReference>
<keyword evidence="2" id="KW-0238">DNA-binding</keyword>
<reference evidence="5 6" key="1">
    <citation type="journal article" date="2016" name="Environ. Microbiol.">
        <title>New Methyloceanibacter diversity from North Sea sediments includes methanotroph containing solely the soluble methane monooxygenase.</title>
        <authorList>
            <person name="Vekeman B."/>
            <person name="Kerckhof F.M."/>
            <person name="Cremers G."/>
            <person name="de Vos P."/>
            <person name="Vandamme P."/>
            <person name="Boon N."/>
            <person name="Op den Camp H.J."/>
            <person name="Heylen K."/>
        </authorList>
    </citation>
    <scope>NUCLEOTIDE SEQUENCE [LARGE SCALE GENOMIC DNA]</scope>
    <source>
        <strain evidence="5 6">R-67176</strain>
    </source>
</reference>
<evidence type="ECO:0000313" key="6">
    <source>
        <dbReference type="Proteomes" id="UP000094172"/>
    </source>
</evidence>
<evidence type="ECO:0000256" key="2">
    <source>
        <dbReference type="ARBA" id="ARBA00023125"/>
    </source>
</evidence>
<dbReference type="GO" id="GO:0003677">
    <property type="term" value="F:DNA binding"/>
    <property type="evidence" value="ECO:0007669"/>
    <property type="project" value="UniProtKB-KW"/>
</dbReference>
<dbReference type="GO" id="GO:0003700">
    <property type="term" value="F:DNA-binding transcription factor activity"/>
    <property type="evidence" value="ECO:0007669"/>
    <property type="project" value="InterPro"/>
</dbReference>
<keyword evidence="3" id="KW-0804">Transcription</keyword>
<dbReference type="InterPro" id="IPR008920">
    <property type="entry name" value="TF_FadR/GntR_C"/>
</dbReference>
<dbReference type="Proteomes" id="UP000094172">
    <property type="component" value="Unassembled WGS sequence"/>
</dbReference>
<dbReference type="AlphaFoldDB" id="A0A1E3VNY9"/>